<dbReference type="GO" id="GO:0005506">
    <property type="term" value="F:iron ion binding"/>
    <property type="evidence" value="ECO:0007669"/>
    <property type="project" value="InterPro"/>
</dbReference>
<gene>
    <name evidence="4" type="ORF">KI387_000060</name>
</gene>
<dbReference type="Pfam" id="PF00067">
    <property type="entry name" value="p450"/>
    <property type="match status" value="1"/>
</dbReference>
<dbReference type="InterPro" id="IPR001128">
    <property type="entry name" value="Cyt_P450"/>
</dbReference>
<evidence type="ECO:0000256" key="1">
    <source>
        <dbReference type="ARBA" id="ARBA00005122"/>
    </source>
</evidence>
<dbReference type="InterPro" id="IPR002401">
    <property type="entry name" value="Cyt_P450_E_grp-I"/>
</dbReference>
<name>A0AA38LNT6_TAXCH</name>
<evidence type="ECO:0000313" key="5">
    <source>
        <dbReference type="Proteomes" id="UP000824469"/>
    </source>
</evidence>
<dbReference type="SUPFAM" id="SSF48264">
    <property type="entry name" value="Cytochrome P450"/>
    <property type="match status" value="1"/>
</dbReference>
<accession>A0AA38LNT6</accession>
<comment type="pathway">
    <text evidence="1">Alkaloid biosynthesis; taxol biosynthesis.</text>
</comment>
<dbReference type="GO" id="GO:0042617">
    <property type="term" value="P:paclitaxel biosynthetic process"/>
    <property type="evidence" value="ECO:0007669"/>
    <property type="project" value="UniProtKB-KW"/>
</dbReference>
<dbReference type="GO" id="GO:0016705">
    <property type="term" value="F:oxidoreductase activity, acting on paired donors, with incorporation or reduction of molecular oxygen"/>
    <property type="evidence" value="ECO:0007669"/>
    <property type="project" value="InterPro"/>
</dbReference>
<dbReference type="OMA" id="HESTKVC"/>
<dbReference type="EMBL" id="JAHRHJ020000001">
    <property type="protein sequence ID" value="KAH9327952.1"/>
    <property type="molecule type" value="Genomic_DNA"/>
</dbReference>
<feature type="non-terminal residue" evidence="4">
    <location>
        <position position="134"/>
    </location>
</feature>
<comment type="caution">
    <text evidence="4">The sequence shown here is derived from an EMBL/GenBank/DDBJ whole genome shotgun (WGS) entry which is preliminary data.</text>
</comment>
<protein>
    <recommendedName>
        <fullName evidence="6">Cytochrome P450</fullName>
    </recommendedName>
</protein>
<evidence type="ECO:0000256" key="3">
    <source>
        <dbReference type="ARBA" id="ARBA00023059"/>
    </source>
</evidence>
<dbReference type="PRINTS" id="PR00463">
    <property type="entry name" value="EP450I"/>
</dbReference>
<dbReference type="GO" id="GO:0004497">
    <property type="term" value="F:monooxygenase activity"/>
    <property type="evidence" value="ECO:0007669"/>
    <property type="project" value="InterPro"/>
</dbReference>
<dbReference type="InterPro" id="IPR036396">
    <property type="entry name" value="Cyt_P450_sf"/>
</dbReference>
<dbReference type="GO" id="GO:0020037">
    <property type="term" value="F:heme binding"/>
    <property type="evidence" value="ECO:0007669"/>
    <property type="project" value="InterPro"/>
</dbReference>
<keyword evidence="3" id="KW-0876">Taxol biosynthesis</keyword>
<sequence>MEYLQCVVKESLRLYPPAPLMTPHESTKVCEVGGFVLPQKTRLLVNVWAIGRDPNVWEEPSTFKPERFMGKDIEIKGRDFNILPFGAGRRGWARFQHAVMAIGTMELMLAQLIHCFHWTVRRSIRGGYERRLRI</sequence>
<evidence type="ECO:0008006" key="6">
    <source>
        <dbReference type="Google" id="ProtNLM"/>
    </source>
</evidence>
<dbReference type="Gene3D" id="1.10.630.10">
    <property type="entry name" value="Cytochrome P450"/>
    <property type="match status" value="1"/>
</dbReference>
<reference evidence="4 5" key="1">
    <citation type="journal article" date="2021" name="Nat. Plants">
        <title>The Taxus genome provides insights into paclitaxel biosynthesis.</title>
        <authorList>
            <person name="Xiong X."/>
            <person name="Gou J."/>
            <person name="Liao Q."/>
            <person name="Li Y."/>
            <person name="Zhou Q."/>
            <person name="Bi G."/>
            <person name="Li C."/>
            <person name="Du R."/>
            <person name="Wang X."/>
            <person name="Sun T."/>
            <person name="Guo L."/>
            <person name="Liang H."/>
            <person name="Lu P."/>
            <person name="Wu Y."/>
            <person name="Zhang Z."/>
            <person name="Ro D.K."/>
            <person name="Shang Y."/>
            <person name="Huang S."/>
            <person name="Yan J."/>
        </authorList>
    </citation>
    <scope>NUCLEOTIDE SEQUENCE [LARGE SCALE GENOMIC DNA]</scope>
    <source>
        <strain evidence="4">Ta-2019</strain>
    </source>
</reference>
<evidence type="ECO:0000256" key="2">
    <source>
        <dbReference type="ARBA" id="ARBA00010617"/>
    </source>
</evidence>
<dbReference type="PANTHER" id="PTHR47950">
    <property type="entry name" value="CYTOCHROME P450, FAMILY 76, SUBFAMILY C, POLYPEPTIDE 5-RELATED"/>
    <property type="match status" value="1"/>
</dbReference>
<dbReference type="Proteomes" id="UP000824469">
    <property type="component" value="Unassembled WGS sequence"/>
</dbReference>
<comment type="similarity">
    <text evidence="2">Belongs to the cytochrome P450 family.</text>
</comment>
<keyword evidence="5" id="KW-1185">Reference proteome</keyword>
<dbReference type="AlphaFoldDB" id="A0AA38LNT6"/>
<evidence type="ECO:0000313" key="4">
    <source>
        <dbReference type="EMBL" id="KAH9327952.1"/>
    </source>
</evidence>
<proteinExistence type="inferred from homology"/>
<organism evidence="4 5">
    <name type="scientific">Taxus chinensis</name>
    <name type="common">Chinese yew</name>
    <name type="synonym">Taxus wallichiana var. chinensis</name>
    <dbReference type="NCBI Taxonomy" id="29808"/>
    <lineage>
        <taxon>Eukaryota</taxon>
        <taxon>Viridiplantae</taxon>
        <taxon>Streptophyta</taxon>
        <taxon>Embryophyta</taxon>
        <taxon>Tracheophyta</taxon>
        <taxon>Spermatophyta</taxon>
        <taxon>Pinopsida</taxon>
        <taxon>Pinidae</taxon>
        <taxon>Conifers II</taxon>
        <taxon>Cupressales</taxon>
        <taxon>Taxaceae</taxon>
        <taxon>Taxus</taxon>
    </lineage>
</organism>